<evidence type="ECO:0000313" key="1">
    <source>
        <dbReference type="EMBL" id="KRY26607.1"/>
    </source>
</evidence>
<keyword evidence="2" id="KW-1185">Reference proteome</keyword>
<dbReference type="InParanoid" id="A0A0V1AP77"/>
<dbReference type="OrthoDB" id="6537955at2759"/>
<gene>
    <name evidence="1" type="ORF">T01_14895</name>
</gene>
<sequence length="141" mass="15991">MWQTCGGFKVLCVLLGQQSINIKFPCCLCNGIAEHVMNTGRRKTGQCEQTLHQRQNICHKSLINPEKVLLPPLHIKLGIMKQFVKALDKNGTCFQYLCIQFPFLSDKMLASTVTQVEEEAWVAFTNVVSGFLGKKQDPEYR</sequence>
<protein>
    <submittedName>
        <fullName evidence="1">Uncharacterized protein</fullName>
    </submittedName>
</protein>
<dbReference type="PANTHER" id="PTHR46114">
    <property type="entry name" value="APPLE DOMAIN-CONTAINING PROTEIN"/>
    <property type="match status" value="1"/>
</dbReference>
<reference evidence="1 2" key="1">
    <citation type="submission" date="2015-01" db="EMBL/GenBank/DDBJ databases">
        <title>Evolution of Trichinella species and genotypes.</title>
        <authorList>
            <person name="Korhonen P.K."/>
            <person name="Edoardo P."/>
            <person name="Giuseppe L.R."/>
            <person name="Gasser R.B."/>
        </authorList>
    </citation>
    <scope>NUCLEOTIDE SEQUENCE [LARGE SCALE GENOMIC DNA]</scope>
    <source>
        <strain evidence="1">ISS3</strain>
    </source>
</reference>
<organism evidence="1 2">
    <name type="scientific">Trichinella spiralis</name>
    <name type="common">Trichina worm</name>
    <dbReference type="NCBI Taxonomy" id="6334"/>
    <lineage>
        <taxon>Eukaryota</taxon>
        <taxon>Metazoa</taxon>
        <taxon>Ecdysozoa</taxon>
        <taxon>Nematoda</taxon>
        <taxon>Enoplea</taxon>
        <taxon>Dorylaimia</taxon>
        <taxon>Trichinellida</taxon>
        <taxon>Trichinellidae</taxon>
        <taxon>Trichinella</taxon>
    </lineage>
</organism>
<evidence type="ECO:0000313" key="2">
    <source>
        <dbReference type="Proteomes" id="UP000054776"/>
    </source>
</evidence>
<comment type="caution">
    <text evidence="1">The sequence shown here is derived from an EMBL/GenBank/DDBJ whole genome shotgun (WGS) entry which is preliminary data.</text>
</comment>
<dbReference type="EMBL" id="JYDH01000379">
    <property type="protein sequence ID" value="KRY26607.1"/>
    <property type="molecule type" value="Genomic_DNA"/>
</dbReference>
<accession>A0A0V1AP77</accession>
<dbReference type="PANTHER" id="PTHR46114:SF1">
    <property type="entry name" value="ZAD DOMAIN-CONTAINING PROTEIN"/>
    <property type="match status" value="1"/>
</dbReference>
<dbReference type="AlphaFoldDB" id="A0A0V1AP77"/>
<dbReference type="Proteomes" id="UP000054776">
    <property type="component" value="Unassembled WGS sequence"/>
</dbReference>
<name>A0A0V1AP77_TRISP</name>
<proteinExistence type="predicted"/>